<organism evidence="2">
    <name type="scientific">Cacopsylla melanoneura</name>
    <dbReference type="NCBI Taxonomy" id="428564"/>
    <lineage>
        <taxon>Eukaryota</taxon>
        <taxon>Metazoa</taxon>
        <taxon>Ecdysozoa</taxon>
        <taxon>Arthropoda</taxon>
        <taxon>Hexapoda</taxon>
        <taxon>Insecta</taxon>
        <taxon>Pterygota</taxon>
        <taxon>Neoptera</taxon>
        <taxon>Paraneoptera</taxon>
        <taxon>Hemiptera</taxon>
        <taxon>Sternorrhyncha</taxon>
        <taxon>Psylloidea</taxon>
        <taxon>Psyllidae</taxon>
        <taxon>Psyllinae</taxon>
        <taxon>Cacopsylla</taxon>
    </lineage>
</organism>
<evidence type="ECO:0000313" key="2">
    <source>
        <dbReference type="EMBL" id="CAG6732165.1"/>
    </source>
</evidence>
<accession>A0A8D9DYP0</accession>
<reference evidence="2" key="1">
    <citation type="submission" date="2021-05" db="EMBL/GenBank/DDBJ databases">
        <authorList>
            <person name="Alioto T."/>
            <person name="Alioto T."/>
            <person name="Gomez Garrido J."/>
        </authorList>
    </citation>
    <scope>NUCLEOTIDE SEQUENCE</scope>
</reference>
<proteinExistence type="predicted"/>
<sequence length="285" mass="31481">MFSSAERLKLRTPKGSADRFTFLKQLVNEFQTTKSQDAKEQVLANLSNFAYDPINYDYMRRLNVIDLFLDTISRYTLYSETLVHYAMAGLCNLCLDKTNKEYILSRAGVHSISNLLVHSDHEHTLLDTITSLMYLITPLSKPEITSPAVIARLLEFINPVSTSCQLSTNPGDFDSSTQPFVNPSSSYREENSAQSPRQPSVHTSSQPSGHPSSQLRPEDGGNLAQSLASAGGHPSSPTSAHSSRLANLAQIFLADYCTRDQISAVQRIVSTSQIPLPDTNEIWPG</sequence>
<name>A0A8D9DYP0_9HEMI</name>
<protein>
    <submittedName>
        <fullName evidence="2">Armadillo repeat-containing protein 7</fullName>
    </submittedName>
</protein>
<dbReference type="InterPro" id="IPR016024">
    <property type="entry name" value="ARM-type_fold"/>
</dbReference>
<evidence type="ECO:0000256" key="1">
    <source>
        <dbReference type="SAM" id="MobiDB-lite"/>
    </source>
</evidence>
<dbReference type="InterPro" id="IPR042462">
    <property type="entry name" value="ARMC7"/>
</dbReference>
<feature type="compositionally biased region" description="Polar residues" evidence="1">
    <location>
        <begin position="168"/>
        <end position="215"/>
    </location>
</feature>
<dbReference type="InterPro" id="IPR011989">
    <property type="entry name" value="ARM-like"/>
</dbReference>
<dbReference type="EMBL" id="HBUF01385917">
    <property type="protein sequence ID" value="CAG6732165.1"/>
    <property type="molecule type" value="Transcribed_RNA"/>
</dbReference>
<dbReference type="AlphaFoldDB" id="A0A8D9DYP0"/>
<dbReference type="PANTHER" id="PTHR46263">
    <property type="entry name" value="ARMADILLO REPEAT-CONTAINING PROTEIN 7"/>
    <property type="match status" value="1"/>
</dbReference>
<dbReference type="Gene3D" id="1.25.10.10">
    <property type="entry name" value="Leucine-rich Repeat Variant"/>
    <property type="match status" value="1"/>
</dbReference>
<feature type="region of interest" description="Disordered" evidence="1">
    <location>
        <begin position="168"/>
        <end position="241"/>
    </location>
</feature>
<dbReference type="PANTHER" id="PTHR46263:SF1">
    <property type="entry name" value="ARMADILLO REPEAT-CONTAINING PROTEIN 7"/>
    <property type="match status" value="1"/>
</dbReference>
<dbReference type="SUPFAM" id="SSF48371">
    <property type="entry name" value="ARM repeat"/>
    <property type="match status" value="1"/>
</dbReference>